<feature type="compositionally biased region" description="Polar residues" evidence="1">
    <location>
        <begin position="19"/>
        <end position="35"/>
    </location>
</feature>
<dbReference type="EMBL" id="UFQT01001316">
    <property type="protein sequence ID" value="SSX29997.1"/>
    <property type="molecule type" value="Genomic_DNA"/>
</dbReference>
<reference evidence="3" key="2">
    <citation type="submission" date="2018-07" db="EMBL/GenBank/DDBJ databases">
        <authorList>
            <person name="Quirk P.G."/>
            <person name="Krulwich T.A."/>
        </authorList>
    </citation>
    <scope>NUCLEOTIDE SEQUENCE</scope>
</reference>
<gene>
    <name evidence="2" type="primary">CSON001956</name>
</gene>
<dbReference type="EMBL" id="UFQS01001316">
    <property type="protein sequence ID" value="SSX10309.1"/>
    <property type="molecule type" value="Genomic_DNA"/>
</dbReference>
<evidence type="ECO:0000313" key="2">
    <source>
        <dbReference type="EMBL" id="SSX10309.1"/>
    </source>
</evidence>
<evidence type="ECO:0000313" key="3">
    <source>
        <dbReference type="EMBL" id="SSX29997.1"/>
    </source>
</evidence>
<evidence type="ECO:0000256" key="1">
    <source>
        <dbReference type="SAM" id="MobiDB-lite"/>
    </source>
</evidence>
<reference evidence="2" key="1">
    <citation type="submission" date="2018-04" db="EMBL/GenBank/DDBJ databases">
        <authorList>
            <person name="Go L.Y."/>
            <person name="Mitchell J.A."/>
        </authorList>
    </citation>
    <scope>NUCLEOTIDE SEQUENCE</scope>
    <source>
        <tissue evidence="2">Whole organism</tissue>
    </source>
</reference>
<proteinExistence type="predicted"/>
<name>A0A336L135_CULSO</name>
<accession>A0A336L135</accession>
<feature type="region of interest" description="Disordered" evidence="1">
    <location>
        <begin position="90"/>
        <end position="111"/>
    </location>
</feature>
<dbReference type="VEuPathDB" id="VectorBase:CSON001956"/>
<sequence length="111" mass="12350">RPDSDERYRRIQSDMDGIINQQQQTTLAASRSNGSPDYKEFQNHSIIAAAQNLAFLLQEQQSSSPTGAISNAFPDTCTMETISHWLENQLPMGKSDEMDSASKMLANALQQ</sequence>
<feature type="region of interest" description="Disordered" evidence="1">
    <location>
        <begin position="13"/>
        <end position="38"/>
    </location>
</feature>
<protein>
    <submittedName>
        <fullName evidence="2">CSON001956 protein</fullName>
    </submittedName>
</protein>
<dbReference type="AlphaFoldDB" id="A0A336L135"/>
<organism evidence="2">
    <name type="scientific">Culicoides sonorensis</name>
    <name type="common">Biting midge</name>
    <dbReference type="NCBI Taxonomy" id="179676"/>
    <lineage>
        <taxon>Eukaryota</taxon>
        <taxon>Metazoa</taxon>
        <taxon>Ecdysozoa</taxon>
        <taxon>Arthropoda</taxon>
        <taxon>Hexapoda</taxon>
        <taxon>Insecta</taxon>
        <taxon>Pterygota</taxon>
        <taxon>Neoptera</taxon>
        <taxon>Endopterygota</taxon>
        <taxon>Diptera</taxon>
        <taxon>Nematocera</taxon>
        <taxon>Chironomoidea</taxon>
        <taxon>Ceratopogonidae</taxon>
        <taxon>Ceratopogoninae</taxon>
        <taxon>Culicoides</taxon>
        <taxon>Monoculicoides</taxon>
    </lineage>
</organism>